<keyword evidence="3 10" id="KW-0378">Hydrolase</keyword>
<gene>
    <name evidence="10" type="ORF">K1Y72_01085</name>
</gene>
<evidence type="ECO:0000313" key="10">
    <source>
        <dbReference type="EMBL" id="MBW8480943.1"/>
    </source>
</evidence>
<feature type="domain" description="Peptidase S11 D-alanyl-D-alanine carboxypeptidase A N-terminal" evidence="9">
    <location>
        <begin position="28"/>
        <end position="260"/>
    </location>
</feature>
<evidence type="ECO:0000256" key="5">
    <source>
        <dbReference type="ARBA" id="ARBA00022984"/>
    </source>
</evidence>
<organism evidence="10 11">
    <name type="scientific">Actinomadura parmotrematis</name>
    <dbReference type="NCBI Taxonomy" id="2864039"/>
    <lineage>
        <taxon>Bacteria</taxon>
        <taxon>Bacillati</taxon>
        <taxon>Actinomycetota</taxon>
        <taxon>Actinomycetes</taxon>
        <taxon>Streptosporangiales</taxon>
        <taxon>Thermomonosporaceae</taxon>
        <taxon>Actinomadura</taxon>
    </lineage>
</organism>
<reference evidence="10 11" key="1">
    <citation type="submission" date="2021-07" db="EMBL/GenBank/DDBJ databases">
        <title>Actinomadura sp. PM05-2 isolated from lichen.</title>
        <authorList>
            <person name="Somphong A."/>
            <person name="Phongsopitanun W."/>
            <person name="Tanasupawat S."/>
            <person name="Peongsungnone V."/>
        </authorList>
    </citation>
    <scope>NUCLEOTIDE SEQUENCE [LARGE SCALE GENOMIC DNA]</scope>
    <source>
        <strain evidence="10 11">PM05-2</strain>
    </source>
</reference>
<dbReference type="InterPro" id="IPR012338">
    <property type="entry name" value="Beta-lactam/transpept-like"/>
</dbReference>
<evidence type="ECO:0000256" key="8">
    <source>
        <dbReference type="SAM" id="SignalP"/>
    </source>
</evidence>
<name>A0ABS7FKQ6_9ACTN</name>
<dbReference type="Gene3D" id="3.40.710.10">
    <property type="entry name" value="DD-peptidase/beta-lactamase superfamily"/>
    <property type="match status" value="1"/>
</dbReference>
<feature type="chain" id="PRO_5046268614" evidence="8">
    <location>
        <begin position="19"/>
        <end position="291"/>
    </location>
</feature>
<evidence type="ECO:0000256" key="2">
    <source>
        <dbReference type="ARBA" id="ARBA00022729"/>
    </source>
</evidence>
<evidence type="ECO:0000313" key="11">
    <source>
        <dbReference type="Proteomes" id="UP000774570"/>
    </source>
</evidence>
<dbReference type="Pfam" id="PF00768">
    <property type="entry name" value="Peptidase_S11"/>
    <property type="match status" value="1"/>
</dbReference>
<dbReference type="EMBL" id="JAIBOA010000001">
    <property type="protein sequence ID" value="MBW8480943.1"/>
    <property type="molecule type" value="Genomic_DNA"/>
</dbReference>
<dbReference type="GO" id="GO:0016787">
    <property type="term" value="F:hydrolase activity"/>
    <property type="evidence" value="ECO:0007669"/>
    <property type="project" value="UniProtKB-KW"/>
</dbReference>
<keyword evidence="2 8" id="KW-0732">Signal</keyword>
<keyword evidence="6" id="KW-0961">Cell wall biogenesis/degradation</keyword>
<evidence type="ECO:0000259" key="9">
    <source>
        <dbReference type="Pfam" id="PF00768"/>
    </source>
</evidence>
<feature type="signal peptide" evidence="8">
    <location>
        <begin position="1"/>
        <end position="18"/>
    </location>
</feature>
<evidence type="ECO:0000256" key="3">
    <source>
        <dbReference type="ARBA" id="ARBA00022801"/>
    </source>
</evidence>
<comment type="similarity">
    <text evidence="1 7">Belongs to the peptidase S11 family.</text>
</comment>
<proteinExistence type="inferred from homology"/>
<dbReference type="PANTHER" id="PTHR21581:SF33">
    <property type="entry name" value="D-ALANYL-D-ALANINE CARBOXYPEPTIDASE DACB"/>
    <property type="match status" value="1"/>
</dbReference>
<dbReference type="PANTHER" id="PTHR21581">
    <property type="entry name" value="D-ALANYL-D-ALANINE CARBOXYPEPTIDASE"/>
    <property type="match status" value="1"/>
</dbReference>
<evidence type="ECO:0000256" key="6">
    <source>
        <dbReference type="ARBA" id="ARBA00023316"/>
    </source>
</evidence>
<comment type="caution">
    <text evidence="10">The sequence shown here is derived from an EMBL/GenBank/DDBJ whole genome shotgun (WGS) entry which is preliminary data.</text>
</comment>
<dbReference type="InterPro" id="IPR001967">
    <property type="entry name" value="Peptidase_S11_N"/>
</dbReference>
<keyword evidence="11" id="KW-1185">Reference proteome</keyword>
<evidence type="ECO:0000256" key="1">
    <source>
        <dbReference type="ARBA" id="ARBA00007164"/>
    </source>
</evidence>
<accession>A0ABS7FKQ6</accession>
<dbReference type="SUPFAM" id="SSF56601">
    <property type="entry name" value="beta-lactamase/transpeptidase-like"/>
    <property type="match status" value="1"/>
</dbReference>
<dbReference type="Proteomes" id="UP000774570">
    <property type="component" value="Unassembled WGS sequence"/>
</dbReference>
<evidence type="ECO:0000256" key="4">
    <source>
        <dbReference type="ARBA" id="ARBA00022960"/>
    </source>
</evidence>
<evidence type="ECO:0000256" key="7">
    <source>
        <dbReference type="RuleBase" id="RU004016"/>
    </source>
</evidence>
<dbReference type="InterPro" id="IPR018044">
    <property type="entry name" value="Peptidase_S11"/>
</dbReference>
<keyword evidence="4" id="KW-0133">Cell shape</keyword>
<sequence>MVAVSSALPLAAAPPAAATTPPAVPAAGPAGVKARTALLADGAGRVRWARGADTRYPIASVTKVMTALVVVRAGDLDRTITVKRSYVDYGVRHGASMAGLRAGDRLTARRLLYAMLLPSGSDAAYALADSYGPGWPRFVAKMNRTARSLGMSNTRYDNFDGLPWPARTADSSTPRDLVRLARTALRYPALRRPVTARTHRLAKTRAHRAYTWTNTNQMLGSYRGAAGVKTGFTDAAGYCLLFTAARGRRTLIGAALGAPTSADRFDDAARMLNWGFGVPTDSLLRTTESRD</sequence>
<keyword evidence="5" id="KW-0573">Peptidoglycan synthesis</keyword>
<protein>
    <submittedName>
        <fullName evidence="10">Serine hydrolase</fullName>
    </submittedName>
</protein>
<dbReference type="PRINTS" id="PR00725">
    <property type="entry name" value="DADACBPTASE1"/>
</dbReference>